<organism evidence="5">
    <name type="scientific">marine sediment metagenome</name>
    <dbReference type="NCBI Taxonomy" id="412755"/>
    <lineage>
        <taxon>unclassified sequences</taxon>
        <taxon>metagenomes</taxon>
        <taxon>ecological metagenomes</taxon>
    </lineage>
</organism>
<accession>X1FV47</accession>
<dbReference type="InterPro" id="IPR043502">
    <property type="entry name" value="DNA/RNA_pol_sf"/>
</dbReference>
<keyword evidence="3" id="KW-0548">Nucleotidyltransferase</keyword>
<evidence type="ECO:0000256" key="3">
    <source>
        <dbReference type="ARBA" id="ARBA00022695"/>
    </source>
</evidence>
<name>X1FV47_9ZZZZ</name>
<dbReference type="Gene3D" id="1.10.132.60">
    <property type="entry name" value="DNA polymerase family B, C-terminal domain"/>
    <property type="match status" value="1"/>
</dbReference>
<evidence type="ECO:0000313" key="5">
    <source>
        <dbReference type="EMBL" id="GAH33214.1"/>
    </source>
</evidence>
<protein>
    <recommendedName>
        <fullName evidence="1">DNA-directed DNA polymerase</fullName>
        <ecNumber evidence="1">2.7.7.7</ecNumber>
    </recommendedName>
</protein>
<gene>
    <name evidence="5" type="ORF">S03H2_19938</name>
</gene>
<evidence type="ECO:0000256" key="1">
    <source>
        <dbReference type="ARBA" id="ARBA00012417"/>
    </source>
</evidence>
<reference evidence="5" key="1">
    <citation type="journal article" date="2014" name="Front. Microbiol.">
        <title>High frequency of phylogenetically diverse reductive dehalogenase-homologous genes in deep subseafloor sedimentary metagenomes.</title>
        <authorList>
            <person name="Kawai M."/>
            <person name="Futagami T."/>
            <person name="Toyoda A."/>
            <person name="Takaki Y."/>
            <person name="Nishi S."/>
            <person name="Hori S."/>
            <person name="Arai W."/>
            <person name="Tsubouchi T."/>
            <person name="Morono Y."/>
            <person name="Uchiyama I."/>
            <person name="Ito T."/>
            <person name="Fujiyama A."/>
            <person name="Inagaki F."/>
            <person name="Takami H."/>
        </authorList>
    </citation>
    <scope>NUCLEOTIDE SEQUENCE</scope>
    <source>
        <strain evidence="5">Expedition CK06-06</strain>
    </source>
</reference>
<keyword evidence="4" id="KW-0239">DNA-directed DNA polymerase</keyword>
<proteinExistence type="predicted"/>
<feature type="non-terminal residue" evidence="5">
    <location>
        <position position="1"/>
    </location>
</feature>
<dbReference type="EC" id="2.7.7.7" evidence="1"/>
<dbReference type="Gene3D" id="1.10.287.1390">
    <property type="match status" value="1"/>
</dbReference>
<evidence type="ECO:0000256" key="2">
    <source>
        <dbReference type="ARBA" id="ARBA00022679"/>
    </source>
</evidence>
<dbReference type="EMBL" id="BARU01010458">
    <property type="protein sequence ID" value="GAH33214.1"/>
    <property type="molecule type" value="Genomic_DNA"/>
</dbReference>
<dbReference type="InterPro" id="IPR042087">
    <property type="entry name" value="DNA_pol_B_thumb"/>
</dbReference>
<keyword evidence="2" id="KW-0808">Transferase</keyword>
<dbReference type="AlphaFoldDB" id="X1FV47"/>
<sequence length="184" mass="20889">LVVKKKNTPEFIKKTFSQLLEILKQITNDDEFQIARKEIIAIVKDNLKKIGRVGAFTLEDYAINISLKKNLKDYTKNVPQHVRAVNAFIATEVEKIVKVAKARDKKASKNEMLAIKQRYQKGGVVQFIKSKGPIGAKVTEHAKLQDINSKKYRDLLKSALEQVLDALGISFEEIKGIKKMDAFF</sequence>
<dbReference type="GO" id="GO:0003887">
    <property type="term" value="F:DNA-directed DNA polymerase activity"/>
    <property type="evidence" value="ECO:0007669"/>
    <property type="project" value="UniProtKB-KW"/>
</dbReference>
<comment type="caution">
    <text evidence="5">The sequence shown here is derived from an EMBL/GenBank/DDBJ whole genome shotgun (WGS) entry which is preliminary data.</text>
</comment>
<evidence type="ECO:0000256" key="4">
    <source>
        <dbReference type="ARBA" id="ARBA00022932"/>
    </source>
</evidence>
<dbReference type="SUPFAM" id="SSF56672">
    <property type="entry name" value="DNA/RNA polymerases"/>
    <property type="match status" value="1"/>
</dbReference>